<accession>A0ABT8F2L6</accession>
<dbReference type="Gene3D" id="2.40.160.50">
    <property type="entry name" value="membrane protein fhac: a member of the omp85/tpsb transporter family"/>
    <property type="match status" value="1"/>
</dbReference>
<dbReference type="InterPro" id="IPR011042">
    <property type="entry name" value="6-blade_b-propeller_TolB-like"/>
</dbReference>
<reference evidence="2" key="1">
    <citation type="submission" date="2023-06" db="EMBL/GenBank/DDBJ databases">
        <title>Cytophagales bacterium Strain LB-30, isolated from soil.</title>
        <authorList>
            <person name="Liu B."/>
        </authorList>
    </citation>
    <scope>NUCLEOTIDE SEQUENCE</scope>
    <source>
        <strain evidence="2">LB-30</strain>
    </source>
</reference>
<dbReference type="PROSITE" id="PS51257">
    <property type="entry name" value="PROKAR_LIPOPROTEIN"/>
    <property type="match status" value="1"/>
</dbReference>
<dbReference type="PANTHER" id="PTHR36842">
    <property type="entry name" value="PROTEIN TOLB HOMOLOG"/>
    <property type="match status" value="1"/>
</dbReference>
<dbReference type="EMBL" id="JAUHJS010000002">
    <property type="protein sequence ID" value="MDN4164700.1"/>
    <property type="molecule type" value="Genomic_DNA"/>
</dbReference>
<dbReference type="InterPro" id="IPR011659">
    <property type="entry name" value="WD40"/>
</dbReference>
<dbReference type="RefSeq" id="WP_320003227.1">
    <property type="nucleotide sequence ID" value="NZ_JAUHJS010000002.1"/>
</dbReference>
<evidence type="ECO:0000313" key="2">
    <source>
        <dbReference type="EMBL" id="MDN4164700.1"/>
    </source>
</evidence>
<comment type="caution">
    <text evidence="2">The sequence shown here is derived from an EMBL/GenBank/DDBJ whole genome shotgun (WGS) entry which is preliminary data.</text>
</comment>
<dbReference type="Gene3D" id="2.120.10.30">
    <property type="entry name" value="TolB, C-terminal domain"/>
    <property type="match status" value="2"/>
</dbReference>
<name>A0ABT8F2L6_9BACT</name>
<dbReference type="SUPFAM" id="SSF82171">
    <property type="entry name" value="DPP6 N-terminal domain-like"/>
    <property type="match status" value="1"/>
</dbReference>
<proteinExistence type="inferred from homology"/>
<organism evidence="2 3">
    <name type="scientific">Shiella aurantiaca</name>
    <dbReference type="NCBI Taxonomy" id="3058365"/>
    <lineage>
        <taxon>Bacteria</taxon>
        <taxon>Pseudomonadati</taxon>
        <taxon>Bacteroidota</taxon>
        <taxon>Cytophagia</taxon>
        <taxon>Cytophagales</taxon>
        <taxon>Shiellaceae</taxon>
        <taxon>Shiella</taxon>
    </lineage>
</organism>
<sequence length="1076" mass="124259">MKGLFFTISLWLFSACYPVLAQVNLEVFGKNRMQYKEFEWRSYSSENFDIYFYDGGETIVREAADFLEAEYINITDFIGYSPYAKSKIFLYNSHTDLLQSNVGLHEPGFDIGGQTNFMKLQVEVAYTGSRAEFKRELIYKVAQMLIGDMMFGGSLTDMFQSSYLMSLPEWFINGAAAYIAYGWDATMDDHIRDILVNDNVKMVNRMATDRATVTGQSIWNYMVETYGRSSVSNVLNLTRIIRNEERSIGGTLAVPYKQFMSDWRMYYLSMAEKMASSYQNPVKSDALDYKNKRDIKFYKLRFSPDGSKLVYTTNLGGRYHVIVRDIATEKEKIIFKAGYRTINQEPDNQLPLVDWKDDNTVGIIAAKKGRYTLWLHELSSNSSTWKDLGRFNQVKDLSFSTESNLAVFSADINAQSDIYIISLKSNGVKRVTNDPFDDLNPRFIANSKAIVFSSNRDSDTLATRIKTLPVEKVSDNFNLYTYHIDTTRNILGHLTTTYGRDWDPRYDGEHVYYLSSQKGVDNLFRYSLKDSISIQTTAFNSSILQYDLDFTNNRIAYVAIDNAREHIFLSPIDLKANLFTLPTTRQEVTTARKLSRRLGSRSVAEQKSLEIKPDSVRTISLQDSLLVQQKSQAEDTIDATGIINTDNYVFDSDLIKKQQSKSILSNYLKLQKESKLLGPLPYETRFTADNILTSFIIDPLIGFGIQLELQMNDMLEDHRFYGGVIATTNFRSGRVFGEYQYLKRKADYHIRFDRDAVELRILSSDQVVWKKYALTQFETGFSLPLSVTNRLRISGNYSFQSMNDLDPYVLTSSVPGTDTVYAIQHQYTGAKAEWIFDNTTRQGLNVLNGTRIKVGLKTYMGINDFDRSFNNFSTEIRHYQKIHREFIFAARAFYGNFFGRSPQHYMLGGMENWLGRRTENENFPNAPTEGRDDSNILFNEYVTNLRGFDYNTFQGNEAFVFNAELRMPLFRYLYKDYISSNFFRNFQITSFFDFGSSWSGVWPFNPNNSINTVKTTAGNNFDVILRNYKNPWLYSYGVGIRTVFLGYYLKIDMAYPVEDFQRAENPRFHFSLGFDF</sequence>
<dbReference type="Pfam" id="PF07676">
    <property type="entry name" value="PD40"/>
    <property type="match status" value="2"/>
</dbReference>
<dbReference type="PANTHER" id="PTHR36842:SF1">
    <property type="entry name" value="PROTEIN TOLB"/>
    <property type="match status" value="1"/>
</dbReference>
<keyword evidence="3" id="KW-1185">Reference proteome</keyword>
<gene>
    <name evidence="2" type="ORF">QWY31_04255</name>
</gene>
<protein>
    <submittedName>
        <fullName evidence="2">BamA/TamA family outer membrane protein</fullName>
    </submittedName>
</protein>
<evidence type="ECO:0000256" key="1">
    <source>
        <dbReference type="ARBA" id="ARBA00009820"/>
    </source>
</evidence>
<comment type="similarity">
    <text evidence="1">Belongs to the TolB family.</text>
</comment>
<dbReference type="Proteomes" id="UP001168552">
    <property type="component" value="Unassembled WGS sequence"/>
</dbReference>
<evidence type="ECO:0000313" key="3">
    <source>
        <dbReference type="Proteomes" id="UP001168552"/>
    </source>
</evidence>